<keyword evidence="4" id="KW-0804">Transcription</keyword>
<name>A0A4Q7V335_PSEST</name>
<evidence type="ECO:0000256" key="3">
    <source>
        <dbReference type="ARBA" id="ARBA00023125"/>
    </source>
</evidence>
<dbReference type="InterPro" id="IPR014757">
    <property type="entry name" value="Tscrpt_reg_IclR_C"/>
</dbReference>
<evidence type="ECO:0000256" key="6">
    <source>
        <dbReference type="ARBA" id="ARBA00070406"/>
    </source>
</evidence>
<dbReference type="PROSITE" id="PS51077">
    <property type="entry name" value="HTH_ICLR"/>
    <property type="match status" value="1"/>
</dbReference>
<feature type="domain" description="IclR-ED" evidence="8">
    <location>
        <begin position="76"/>
        <end position="259"/>
    </location>
</feature>
<dbReference type="GO" id="GO:0006071">
    <property type="term" value="P:glycerol metabolic process"/>
    <property type="evidence" value="ECO:0007669"/>
    <property type="project" value="UniProtKB-KW"/>
</dbReference>
<dbReference type="InterPro" id="IPR005471">
    <property type="entry name" value="Tscrpt_reg_IclR_N"/>
</dbReference>
<gene>
    <name evidence="9" type="ORF">EV383_3970</name>
</gene>
<dbReference type="AlphaFoldDB" id="A0A4Q7V335"/>
<dbReference type="PANTHER" id="PTHR30136">
    <property type="entry name" value="HELIX-TURN-HELIX TRANSCRIPTIONAL REGULATOR, ICLR FAMILY"/>
    <property type="match status" value="1"/>
</dbReference>
<evidence type="ECO:0000313" key="9">
    <source>
        <dbReference type="EMBL" id="RZT87063.1"/>
    </source>
</evidence>
<dbReference type="Pfam" id="PF01614">
    <property type="entry name" value="IclR_C"/>
    <property type="match status" value="1"/>
</dbReference>
<accession>A0A4Q7V335</accession>
<dbReference type="SUPFAM" id="SSF55781">
    <property type="entry name" value="GAF domain-like"/>
    <property type="match status" value="1"/>
</dbReference>
<dbReference type="SUPFAM" id="SSF46785">
    <property type="entry name" value="Winged helix' DNA-binding domain"/>
    <property type="match status" value="1"/>
</dbReference>
<dbReference type="GO" id="GO:0003677">
    <property type="term" value="F:DNA binding"/>
    <property type="evidence" value="ECO:0007669"/>
    <property type="project" value="UniProtKB-KW"/>
</dbReference>
<keyword evidence="2" id="KW-0805">Transcription regulation</keyword>
<dbReference type="Gene3D" id="1.10.10.10">
    <property type="entry name" value="Winged helix-like DNA-binding domain superfamily/Winged helix DNA-binding domain"/>
    <property type="match status" value="1"/>
</dbReference>
<evidence type="ECO:0000256" key="5">
    <source>
        <dbReference type="ARBA" id="ARBA00058938"/>
    </source>
</evidence>
<protein>
    <recommendedName>
        <fullName evidence="6">Glycerol operon regulatory protein</fullName>
    </recommendedName>
</protein>
<comment type="function">
    <text evidence="5">May be an activator protein for the gylABX operon.</text>
</comment>
<dbReference type="InterPro" id="IPR050707">
    <property type="entry name" value="HTH_MetabolicPath_Reg"/>
</dbReference>
<dbReference type="InterPro" id="IPR036388">
    <property type="entry name" value="WH-like_DNA-bd_sf"/>
</dbReference>
<evidence type="ECO:0000256" key="4">
    <source>
        <dbReference type="ARBA" id="ARBA00023163"/>
    </source>
</evidence>
<evidence type="ECO:0000256" key="2">
    <source>
        <dbReference type="ARBA" id="ARBA00023015"/>
    </source>
</evidence>
<evidence type="ECO:0000313" key="10">
    <source>
        <dbReference type="Proteomes" id="UP000291591"/>
    </source>
</evidence>
<dbReference type="Pfam" id="PF09339">
    <property type="entry name" value="HTH_IclR"/>
    <property type="match status" value="1"/>
</dbReference>
<dbReference type="PANTHER" id="PTHR30136:SF24">
    <property type="entry name" value="HTH-TYPE TRANSCRIPTIONAL REPRESSOR ALLR"/>
    <property type="match status" value="1"/>
</dbReference>
<evidence type="ECO:0000259" key="8">
    <source>
        <dbReference type="PROSITE" id="PS51078"/>
    </source>
</evidence>
<dbReference type="RefSeq" id="WP_130291263.1">
    <property type="nucleotide sequence ID" value="NZ_SHKL01000001.1"/>
</dbReference>
<dbReference type="OrthoDB" id="60629at2"/>
<dbReference type="GO" id="GO:0045892">
    <property type="term" value="P:negative regulation of DNA-templated transcription"/>
    <property type="evidence" value="ECO:0007669"/>
    <property type="project" value="TreeGrafter"/>
</dbReference>
<keyword evidence="10" id="KW-1185">Reference proteome</keyword>
<feature type="domain" description="HTH iclR-type" evidence="7">
    <location>
        <begin position="15"/>
        <end position="75"/>
    </location>
</feature>
<dbReference type="GO" id="GO:0003700">
    <property type="term" value="F:DNA-binding transcription factor activity"/>
    <property type="evidence" value="ECO:0007669"/>
    <property type="project" value="TreeGrafter"/>
</dbReference>
<keyword evidence="1" id="KW-0319">Glycerol metabolism</keyword>
<evidence type="ECO:0000259" key="7">
    <source>
        <dbReference type="PROSITE" id="PS51077"/>
    </source>
</evidence>
<dbReference type="PROSITE" id="PS51078">
    <property type="entry name" value="ICLR_ED"/>
    <property type="match status" value="1"/>
</dbReference>
<keyword evidence="3" id="KW-0238">DNA-binding</keyword>
<dbReference type="EMBL" id="SHKL01000001">
    <property type="protein sequence ID" value="RZT87063.1"/>
    <property type="molecule type" value="Genomic_DNA"/>
</dbReference>
<dbReference type="Proteomes" id="UP000291591">
    <property type="component" value="Unassembled WGS sequence"/>
</dbReference>
<dbReference type="InterPro" id="IPR036390">
    <property type="entry name" value="WH_DNA-bd_sf"/>
</dbReference>
<evidence type="ECO:0000256" key="1">
    <source>
        <dbReference type="ARBA" id="ARBA00022798"/>
    </source>
</evidence>
<dbReference type="SMART" id="SM00346">
    <property type="entry name" value="HTH_ICLR"/>
    <property type="match status" value="1"/>
</dbReference>
<dbReference type="InterPro" id="IPR029016">
    <property type="entry name" value="GAF-like_dom_sf"/>
</dbReference>
<reference evidence="9 10" key="1">
    <citation type="submission" date="2019-02" db="EMBL/GenBank/DDBJ databases">
        <title>Sequencing the genomes of 1000 actinobacteria strains.</title>
        <authorList>
            <person name="Klenk H.-P."/>
        </authorList>
    </citation>
    <scope>NUCLEOTIDE SEQUENCE [LARGE SCALE GENOMIC DNA]</scope>
    <source>
        <strain evidence="9 10">DSM 45779</strain>
    </source>
</reference>
<dbReference type="Gene3D" id="3.30.450.40">
    <property type="match status" value="1"/>
</dbReference>
<comment type="caution">
    <text evidence="9">The sequence shown here is derived from an EMBL/GenBank/DDBJ whole genome shotgun (WGS) entry which is preliminary data.</text>
</comment>
<sequence>MRDDAVESPRPSWRLDSVANAARLLKEFSRTDRELGVSELSRRLGLATSTVHRLLATLTDERLLDRTPGGYRLGLALFDLGASVAPHLDLHEAAMPVMATLRASTGETVQLAVLDGLESVYIDRLESPHTVRIFSRVGTRLPATTTSTGKVLLAALPRAELDERLRAWTPQRVTPHTIVDPGTLRTRLDEVAVRGWAENREESRVGVVSVGAPVHDAHGGVVAALSVAAPTDRAGPAALRRIRASVIESAAVVSRRIGLSHS</sequence>
<organism evidence="9 10">
    <name type="scientific">Pseudonocardia sediminis</name>
    <dbReference type="NCBI Taxonomy" id="1397368"/>
    <lineage>
        <taxon>Bacteria</taxon>
        <taxon>Bacillati</taxon>
        <taxon>Actinomycetota</taxon>
        <taxon>Actinomycetes</taxon>
        <taxon>Pseudonocardiales</taxon>
        <taxon>Pseudonocardiaceae</taxon>
        <taxon>Pseudonocardia</taxon>
    </lineage>
</organism>
<proteinExistence type="predicted"/>
<dbReference type="FunFam" id="1.10.10.10:FF:000056">
    <property type="entry name" value="IclR family transcriptional regulator"/>
    <property type="match status" value="1"/>
</dbReference>